<dbReference type="AlphaFoldDB" id="A0A6M8J988"/>
<dbReference type="SUPFAM" id="SSF52833">
    <property type="entry name" value="Thioredoxin-like"/>
    <property type="match status" value="1"/>
</dbReference>
<evidence type="ECO:0000313" key="3">
    <source>
        <dbReference type="EMBL" id="QKF07382.1"/>
    </source>
</evidence>
<dbReference type="Proteomes" id="UP000503297">
    <property type="component" value="Chromosome"/>
</dbReference>
<dbReference type="Pfam" id="PF00578">
    <property type="entry name" value="AhpC-TSA"/>
    <property type="match status" value="1"/>
</dbReference>
<feature type="compositionally biased region" description="Polar residues" evidence="1">
    <location>
        <begin position="73"/>
        <end position="83"/>
    </location>
</feature>
<protein>
    <submittedName>
        <fullName evidence="3">TlpA family protein disulfide reductase</fullName>
    </submittedName>
</protein>
<dbReference type="GO" id="GO:0016209">
    <property type="term" value="F:antioxidant activity"/>
    <property type="evidence" value="ECO:0007669"/>
    <property type="project" value="InterPro"/>
</dbReference>
<feature type="domain" description="Thioredoxin" evidence="2">
    <location>
        <begin position="70"/>
        <end position="211"/>
    </location>
</feature>
<dbReference type="InterPro" id="IPR000866">
    <property type="entry name" value="AhpC/TSA"/>
</dbReference>
<dbReference type="Gene3D" id="3.40.30.10">
    <property type="entry name" value="Glutaredoxin"/>
    <property type="match status" value="1"/>
</dbReference>
<dbReference type="CDD" id="cd02966">
    <property type="entry name" value="TlpA_like_family"/>
    <property type="match status" value="1"/>
</dbReference>
<dbReference type="InterPro" id="IPR017937">
    <property type="entry name" value="Thioredoxin_CS"/>
</dbReference>
<dbReference type="KEGG" id="bwa:HLV38_04050"/>
<dbReference type="PROSITE" id="PS00194">
    <property type="entry name" value="THIOREDOXIN_1"/>
    <property type="match status" value="1"/>
</dbReference>
<sequence length="213" mass="22835">MDKRANVLKALVGIGALALLIAGAWFGYRAIGDPAQSTAKLPAAASAAADEKGDDGSAGTRADANEKAEKPSSNKVPSFTVSEPSGEKRTLESIVDGKYTLVNFWATWCPYCVRELGSFQAAYERYGDRMNFAMVNASDSPKEVNAARAYVEKSGNTFPVYLDLAHEAFANWGVRSLPMTVILNGQGEPVAVHTGQISEKALMEKIEQVLGQE</sequence>
<feature type="compositionally biased region" description="Basic and acidic residues" evidence="1">
    <location>
        <begin position="63"/>
        <end position="72"/>
    </location>
</feature>
<feature type="region of interest" description="Disordered" evidence="1">
    <location>
        <begin position="42"/>
        <end position="84"/>
    </location>
</feature>
<dbReference type="InterPro" id="IPR036249">
    <property type="entry name" value="Thioredoxin-like_sf"/>
</dbReference>
<name>A0A6M8J988_9ACTN</name>
<dbReference type="InterPro" id="IPR050553">
    <property type="entry name" value="Thioredoxin_ResA/DsbE_sf"/>
</dbReference>
<accession>A0A6M8J988</accession>
<dbReference type="EMBL" id="CP053716">
    <property type="protein sequence ID" value="QKF07382.1"/>
    <property type="molecule type" value="Genomic_DNA"/>
</dbReference>
<evidence type="ECO:0000259" key="2">
    <source>
        <dbReference type="PROSITE" id="PS51352"/>
    </source>
</evidence>
<dbReference type="PANTHER" id="PTHR42852">
    <property type="entry name" value="THIOL:DISULFIDE INTERCHANGE PROTEIN DSBE"/>
    <property type="match status" value="1"/>
</dbReference>
<dbReference type="GO" id="GO:0016491">
    <property type="term" value="F:oxidoreductase activity"/>
    <property type="evidence" value="ECO:0007669"/>
    <property type="project" value="InterPro"/>
</dbReference>
<dbReference type="RefSeq" id="WP_172300763.1">
    <property type="nucleotide sequence ID" value="NZ_CP053716.1"/>
</dbReference>
<gene>
    <name evidence="3" type="ORF">HLV38_04050</name>
</gene>
<evidence type="ECO:0000313" key="4">
    <source>
        <dbReference type="Proteomes" id="UP000503297"/>
    </source>
</evidence>
<dbReference type="PROSITE" id="PS51352">
    <property type="entry name" value="THIOREDOXIN_2"/>
    <property type="match status" value="1"/>
</dbReference>
<organism evidence="3 4">
    <name type="scientific">Berryella wangjianweii</name>
    <dbReference type="NCBI Taxonomy" id="2734634"/>
    <lineage>
        <taxon>Bacteria</taxon>
        <taxon>Bacillati</taxon>
        <taxon>Actinomycetota</taxon>
        <taxon>Coriobacteriia</taxon>
        <taxon>Eggerthellales</taxon>
        <taxon>Eggerthellaceae</taxon>
        <taxon>Berryella</taxon>
    </lineage>
</organism>
<evidence type="ECO:0000256" key="1">
    <source>
        <dbReference type="SAM" id="MobiDB-lite"/>
    </source>
</evidence>
<keyword evidence="4" id="KW-1185">Reference proteome</keyword>
<proteinExistence type="predicted"/>
<dbReference type="PANTHER" id="PTHR42852:SF17">
    <property type="entry name" value="THIOREDOXIN-LIKE PROTEIN HI_1115"/>
    <property type="match status" value="1"/>
</dbReference>
<dbReference type="InterPro" id="IPR013766">
    <property type="entry name" value="Thioredoxin_domain"/>
</dbReference>
<reference evidence="4" key="1">
    <citation type="submission" date="2020-05" db="EMBL/GenBank/DDBJ databases">
        <title>Novel species in genus Nocardioides.</title>
        <authorList>
            <person name="Zhang G."/>
        </authorList>
    </citation>
    <scope>NUCLEOTIDE SEQUENCE [LARGE SCALE GENOMIC DNA]</scope>
    <source>
        <strain evidence="4">zg-1050</strain>
    </source>
</reference>